<evidence type="ECO:0000313" key="2">
    <source>
        <dbReference type="Proteomes" id="UP000310263"/>
    </source>
</evidence>
<evidence type="ECO:0000313" key="1">
    <source>
        <dbReference type="EMBL" id="TGY63022.1"/>
    </source>
</evidence>
<dbReference type="AlphaFoldDB" id="A0A4S2F3K2"/>
<dbReference type="OrthoDB" id="3233490at2"/>
<protein>
    <submittedName>
        <fullName evidence="1">XRE family transcriptional regulator</fullName>
    </submittedName>
</protein>
<gene>
    <name evidence="1" type="ORF">E5334_00415</name>
</gene>
<dbReference type="Proteomes" id="UP000310263">
    <property type="component" value="Unassembled WGS sequence"/>
</dbReference>
<name>A0A4S2F3K2_9ACTN</name>
<organism evidence="1 2">
    <name type="scientific">Muricaecibacterium torontonense</name>
    <dbReference type="NCBI Taxonomy" id="3032871"/>
    <lineage>
        <taxon>Bacteria</taxon>
        <taxon>Bacillati</taxon>
        <taxon>Actinomycetota</taxon>
        <taxon>Coriobacteriia</taxon>
        <taxon>Coriobacteriales</taxon>
        <taxon>Atopobiaceae</taxon>
        <taxon>Muricaecibacterium</taxon>
    </lineage>
</organism>
<reference evidence="1 2" key="1">
    <citation type="submission" date="2019-04" db="EMBL/GenBank/DDBJ databases">
        <title>Microbes associate with the intestines of laboratory mice.</title>
        <authorList>
            <person name="Navarre W."/>
            <person name="Wong E."/>
            <person name="Huang K."/>
            <person name="Tropini C."/>
            <person name="Ng K."/>
            <person name="Yu B."/>
        </authorList>
    </citation>
    <scope>NUCLEOTIDE SEQUENCE [LARGE SCALE GENOMIC DNA]</scope>
    <source>
        <strain evidence="1 2">NM07_P-09</strain>
    </source>
</reference>
<sequence>MAHTTENLMVQLEEACSLDGYLAKLEASGKKAPATLADYLNTLLAAQPLTRPEVIREAGLNATFGYQVFQGTRRVTRNNALLLARALGCTLTQTQRLLTLANQGRLAPQNPRDAIIIWCIQHGYSCQRTDEELYRRGLPTLSSSR</sequence>
<accession>A0A4S2F3K2</accession>
<proteinExistence type="predicted"/>
<comment type="caution">
    <text evidence="1">The sequence shown here is derived from an EMBL/GenBank/DDBJ whole genome shotgun (WGS) entry which is preliminary data.</text>
</comment>
<dbReference type="EMBL" id="SRYE01000001">
    <property type="protein sequence ID" value="TGY63022.1"/>
    <property type="molecule type" value="Genomic_DNA"/>
</dbReference>
<dbReference type="RefSeq" id="WP_136011647.1">
    <property type="nucleotide sequence ID" value="NZ_SRYE01000001.1"/>
</dbReference>
<keyword evidence="2" id="KW-1185">Reference proteome</keyword>